<reference evidence="8" key="1">
    <citation type="submission" date="2020-05" db="EMBL/GenBank/DDBJ databases">
        <authorList>
            <person name="Chiriac C."/>
            <person name="Salcher M."/>
            <person name="Ghai R."/>
            <person name="Kavagutti S V."/>
        </authorList>
    </citation>
    <scope>NUCLEOTIDE SEQUENCE</scope>
</reference>
<dbReference type="CDD" id="cd16321">
    <property type="entry name" value="MraZ_C"/>
    <property type="match status" value="1"/>
</dbReference>
<dbReference type="SUPFAM" id="SSF89447">
    <property type="entry name" value="AbrB/MazE/MraZ-like"/>
    <property type="match status" value="1"/>
</dbReference>
<feature type="domain" description="SpoVT-AbrB" evidence="7">
    <location>
        <begin position="6"/>
        <end position="48"/>
    </location>
</feature>
<dbReference type="PROSITE" id="PS51740">
    <property type="entry name" value="SPOVT_ABRB"/>
    <property type="match status" value="2"/>
</dbReference>
<dbReference type="InterPro" id="IPR035644">
    <property type="entry name" value="MraZ_C"/>
</dbReference>
<evidence type="ECO:0000256" key="5">
    <source>
        <dbReference type="ARBA" id="ARBA00023125"/>
    </source>
</evidence>
<evidence type="ECO:0000259" key="7">
    <source>
        <dbReference type="PROSITE" id="PS51740"/>
    </source>
</evidence>
<evidence type="ECO:0000256" key="4">
    <source>
        <dbReference type="ARBA" id="ARBA00023015"/>
    </source>
</evidence>
<dbReference type="GO" id="GO:0000976">
    <property type="term" value="F:transcription cis-regulatory region binding"/>
    <property type="evidence" value="ECO:0007669"/>
    <property type="project" value="TreeGrafter"/>
</dbReference>
<dbReference type="EMBL" id="CAEZUR010000059">
    <property type="protein sequence ID" value="CAB4610699.1"/>
    <property type="molecule type" value="Genomic_DNA"/>
</dbReference>
<evidence type="ECO:0000313" key="9">
    <source>
        <dbReference type="EMBL" id="CAB4610699.1"/>
    </source>
</evidence>
<evidence type="ECO:0000256" key="1">
    <source>
        <dbReference type="ARBA" id="ARBA00013860"/>
    </source>
</evidence>
<dbReference type="GO" id="GO:0003700">
    <property type="term" value="F:DNA-binding transcription factor activity"/>
    <property type="evidence" value="ECO:0007669"/>
    <property type="project" value="InterPro"/>
</dbReference>
<dbReference type="NCBIfam" id="TIGR00242">
    <property type="entry name" value="division/cell wall cluster transcriptional repressor MraZ"/>
    <property type="match status" value="1"/>
</dbReference>
<dbReference type="PANTHER" id="PTHR34701:SF1">
    <property type="entry name" value="TRANSCRIPTIONAL REGULATOR MRAZ"/>
    <property type="match status" value="1"/>
</dbReference>
<dbReference type="EMBL" id="CAEZSN010000120">
    <property type="protein sequence ID" value="CAB4548441.1"/>
    <property type="molecule type" value="Genomic_DNA"/>
</dbReference>
<dbReference type="InterPro" id="IPR037914">
    <property type="entry name" value="SpoVT-AbrB_sf"/>
</dbReference>
<dbReference type="InterPro" id="IPR035642">
    <property type="entry name" value="MraZ_N"/>
</dbReference>
<dbReference type="PANTHER" id="PTHR34701">
    <property type="entry name" value="TRANSCRIPTIONAL REGULATOR MRAZ"/>
    <property type="match status" value="1"/>
</dbReference>
<keyword evidence="3" id="KW-0677">Repeat</keyword>
<proteinExistence type="inferred from homology"/>
<keyword evidence="5" id="KW-0238">DNA-binding</keyword>
<keyword evidence="6" id="KW-0804">Transcription</keyword>
<dbReference type="Pfam" id="PF02381">
    <property type="entry name" value="MraZ"/>
    <property type="match status" value="2"/>
</dbReference>
<evidence type="ECO:0000256" key="6">
    <source>
        <dbReference type="ARBA" id="ARBA00023163"/>
    </source>
</evidence>
<dbReference type="InterPro" id="IPR003444">
    <property type="entry name" value="MraZ"/>
</dbReference>
<dbReference type="AlphaFoldDB" id="A0A6J6CAU3"/>
<dbReference type="InterPro" id="IPR007159">
    <property type="entry name" value="SpoVT-AbrB_dom"/>
</dbReference>
<dbReference type="InterPro" id="IPR020603">
    <property type="entry name" value="MraZ_dom"/>
</dbReference>
<keyword evidence="2" id="KW-0963">Cytoplasm</keyword>
<dbReference type="InterPro" id="IPR038619">
    <property type="entry name" value="MraZ_sf"/>
</dbReference>
<evidence type="ECO:0000256" key="3">
    <source>
        <dbReference type="ARBA" id="ARBA00022737"/>
    </source>
</evidence>
<protein>
    <recommendedName>
        <fullName evidence="1">Transcriptional regulator MraZ</fullName>
    </recommendedName>
</protein>
<organism evidence="8">
    <name type="scientific">freshwater metagenome</name>
    <dbReference type="NCBI Taxonomy" id="449393"/>
    <lineage>
        <taxon>unclassified sequences</taxon>
        <taxon>metagenomes</taxon>
        <taxon>ecological metagenomes</taxon>
    </lineage>
</organism>
<evidence type="ECO:0000313" key="8">
    <source>
        <dbReference type="EMBL" id="CAB4548441.1"/>
    </source>
</evidence>
<dbReference type="HAMAP" id="MF_01008">
    <property type="entry name" value="MraZ"/>
    <property type="match status" value="1"/>
</dbReference>
<dbReference type="GO" id="GO:2000143">
    <property type="term" value="P:negative regulation of DNA-templated transcription initiation"/>
    <property type="evidence" value="ECO:0007669"/>
    <property type="project" value="TreeGrafter"/>
</dbReference>
<evidence type="ECO:0000256" key="2">
    <source>
        <dbReference type="ARBA" id="ARBA00022490"/>
    </source>
</evidence>
<sequence>MTFSGQSQPKLDEKGRLILPAKWREALGDGIYLTKGQDRCVSMYTATEFSKISQSLEAARQTTKAARFFVRNFMASAESEAPDRQGRITVPGHLREYAGLGRELILAGVNNRIEIWDLATWNQFMAEQDAQFADLDEEVIPGIF</sequence>
<name>A0A6J6CAU3_9ZZZZ</name>
<dbReference type="Gene3D" id="3.40.1550.20">
    <property type="entry name" value="Transcriptional regulator MraZ domain"/>
    <property type="match status" value="1"/>
</dbReference>
<accession>A0A6J6CAU3</accession>
<dbReference type="CDD" id="cd16320">
    <property type="entry name" value="MraZ_N"/>
    <property type="match status" value="1"/>
</dbReference>
<gene>
    <name evidence="8" type="ORF">UFOPK1433_00959</name>
    <name evidence="9" type="ORF">UFOPK1843_00808</name>
</gene>
<keyword evidence="4" id="KW-0805">Transcription regulation</keyword>
<feature type="domain" description="SpoVT-AbrB" evidence="7">
    <location>
        <begin position="77"/>
        <end position="120"/>
    </location>
</feature>